<dbReference type="Proteomes" id="UP000772434">
    <property type="component" value="Unassembled WGS sequence"/>
</dbReference>
<protein>
    <recommendedName>
        <fullName evidence="5">Oxidoreductase AflY</fullName>
    </recommendedName>
</protein>
<evidence type="ECO:0000313" key="4">
    <source>
        <dbReference type="Proteomes" id="UP000772434"/>
    </source>
</evidence>
<organism evidence="3 4">
    <name type="scientific">Rhodocollybia butyracea</name>
    <dbReference type="NCBI Taxonomy" id="206335"/>
    <lineage>
        <taxon>Eukaryota</taxon>
        <taxon>Fungi</taxon>
        <taxon>Dikarya</taxon>
        <taxon>Basidiomycota</taxon>
        <taxon>Agaricomycotina</taxon>
        <taxon>Agaricomycetes</taxon>
        <taxon>Agaricomycetidae</taxon>
        <taxon>Agaricales</taxon>
        <taxon>Marasmiineae</taxon>
        <taxon>Omphalotaceae</taxon>
        <taxon>Rhodocollybia</taxon>
    </lineage>
</organism>
<gene>
    <name evidence="3" type="ORF">BDP27DRAFT_1207201</name>
</gene>
<keyword evidence="4" id="KW-1185">Reference proteome</keyword>
<proteinExistence type="predicted"/>
<evidence type="ECO:0000313" key="3">
    <source>
        <dbReference type="EMBL" id="KAF9078612.1"/>
    </source>
</evidence>
<evidence type="ECO:0000256" key="2">
    <source>
        <dbReference type="SAM" id="MobiDB-lite"/>
    </source>
</evidence>
<dbReference type="OrthoDB" id="10004862at2759"/>
<keyword evidence="1" id="KW-0560">Oxidoreductase</keyword>
<dbReference type="PANTHER" id="PTHR35870">
    <property type="entry name" value="PROTEIN, PUTATIVE (AFU_ORTHOLOGUE AFUA_5G03330)-RELATED"/>
    <property type="match status" value="1"/>
</dbReference>
<dbReference type="InterPro" id="IPR025337">
    <property type="entry name" value="Questin_oxidase-like"/>
</dbReference>
<evidence type="ECO:0000256" key="1">
    <source>
        <dbReference type="ARBA" id="ARBA00023002"/>
    </source>
</evidence>
<feature type="region of interest" description="Disordered" evidence="2">
    <location>
        <begin position="379"/>
        <end position="403"/>
    </location>
</feature>
<dbReference type="GO" id="GO:0016491">
    <property type="term" value="F:oxidoreductase activity"/>
    <property type="evidence" value="ECO:0007669"/>
    <property type="project" value="UniProtKB-KW"/>
</dbReference>
<sequence>MTTPQSKLFPPPSRPLSALSPKVWAGSTPELLRTVQGILQDNQKKHHVFFNDKNFHNHIVHHVLALWALGANGDAIEAAYREDILIQRPAFSSPEPITVANFNDHLGDENFYNAYLTFFCGVVTKNDVGSVLEGFLFSDKANYGSKNTAGEHPQMLNRFLSGLIHPFIHVGYGIEFGLPGIVAEGLAQAAVHKPDNTVLIPPSTFQTKSVGKLTSFIHSMKPSSTTSAGVDAFTILARIMKDPNMKMNAPDELSIDLFTETIKKHGEALLRHVNSWNLDTSDPKEVERKIGELQWLNTLIYAVAGFKDGKDAFNADFFYMHLVTSSLFLPTLVVHLSPRSQEAFLRSYFGICLSVYIARGSPMLDIESFFNAKVTGPSTNTGNSLTSSTSPRLQLPPSSPSLTSSPNPWFPIIEQTILHPDEHLCKLQRSLAHYSSLYGWKPAGLFEGRTELPGAQRIDGTLFIRAAELTAVRLGREYERDATGFWDRKGFYSSPRGKL</sequence>
<reference evidence="3" key="1">
    <citation type="submission" date="2020-11" db="EMBL/GenBank/DDBJ databases">
        <authorList>
            <consortium name="DOE Joint Genome Institute"/>
            <person name="Ahrendt S."/>
            <person name="Riley R."/>
            <person name="Andreopoulos W."/>
            <person name="Labutti K."/>
            <person name="Pangilinan J."/>
            <person name="Ruiz-Duenas F.J."/>
            <person name="Barrasa J.M."/>
            <person name="Sanchez-Garcia M."/>
            <person name="Camarero S."/>
            <person name="Miyauchi S."/>
            <person name="Serrano A."/>
            <person name="Linde D."/>
            <person name="Babiker R."/>
            <person name="Drula E."/>
            <person name="Ayuso-Fernandez I."/>
            <person name="Pacheco R."/>
            <person name="Padilla G."/>
            <person name="Ferreira P."/>
            <person name="Barriuso J."/>
            <person name="Kellner H."/>
            <person name="Castanera R."/>
            <person name="Alfaro M."/>
            <person name="Ramirez L."/>
            <person name="Pisabarro A.G."/>
            <person name="Kuo A."/>
            <person name="Tritt A."/>
            <person name="Lipzen A."/>
            <person name="He G."/>
            <person name="Yan M."/>
            <person name="Ng V."/>
            <person name="Cullen D."/>
            <person name="Martin F."/>
            <person name="Rosso M.-N."/>
            <person name="Henrissat B."/>
            <person name="Hibbett D."/>
            <person name="Martinez A.T."/>
            <person name="Grigoriev I.V."/>
        </authorList>
    </citation>
    <scope>NUCLEOTIDE SEQUENCE</scope>
    <source>
        <strain evidence="3">AH 40177</strain>
    </source>
</reference>
<accession>A0A9P5QC85</accession>
<dbReference type="AlphaFoldDB" id="A0A9P5QC85"/>
<comment type="caution">
    <text evidence="3">The sequence shown here is derived from an EMBL/GenBank/DDBJ whole genome shotgun (WGS) entry which is preliminary data.</text>
</comment>
<dbReference type="PANTHER" id="PTHR35870:SF1">
    <property type="entry name" value="PROTEIN, PUTATIVE (AFU_ORTHOLOGUE AFUA_5G03330)-RELATED"/>
    <property type="match status" value="1"/>
</dbReference>
<name>A0A9P5QC85_9AGAR</name>
<dbReference type="EMBL" id="JADNRY010000001">
    <property type="protein sequence ID" value="KAF9078612.1"/>
    <property type="molecule type" value="Genomic_DNA"/>
</dbReference>
<evidence type="ECO:0008006" key="5">
    <source>
        <dbReference type="Google" id="ProtNLM"/>
    </source>
</evidence>
<dbReference type="Pfam" id="PF14027">
    <property type="entry name" value="Questin_oxidase"/>
    <property type="match status" value="1"/>
</dbReference>